<dbReference type="InterPro" id="IPR001394">
    <property type="entry name" value="Peptidase_C19_UCH"/>
</dbReference>
<feature type="domain" description="UBP-type" evidence="8">
    <location>
        <begin position="74"/>
        <end position="177"/>
    </location>
</feature>
<dbReference type="GO" id="GO:0008270">
    <property type="term" value="F:zinc ion binding"/>
    <property type="evidence" value="ECO:0007669"/>
    <property type="project" value="UniProtKB-KW"/>
</dbReference>
<dbReference type="PROSITE" id="PS00973">
    <property type="entry name" value="USP_2"/>
    <property type="match status" value="1"/>
</dbReference>
<comment type="caution">
    <text evidence="9">The sequence shown here is derived from an EMBL/GenBank/DDBJ whole genome shotgun (WGS) entry which is preliminary data.</text>
</comment>
<evidence type="ECO:0000259" key="8">
    <source>
        <dbReference type="PROSITE" id="PS50271"/>
    </source>
</evidence>
<keyword evidence="3 5" id="KW-0863">Zinc-finger</keyword>
<dbReference type="InterPro" id="IPR028889">
    <property type="entry name" value="USP"/>
</dbReference>
<dbReference type="Proteomes" id="UP001608902">
    <property type="component" value="Unassembled WGS sequence"/>
</dbReference>
<evidence type="ECO:0000256" key="3">
    <source>
        <dbReference type="ARBA" id="ARBA00022771"/>
    </source>
</evidence>
<dbReference type="EMBL" id="JBGFUD010000175">
    <property type="protein sequence ID" value="MFH4973894.1"/>
    <property type="molecule type" value="Genomic_DNA"/>
</dbReference>
<name>A0ABD6E944_9BILA</name>
<evidence type="ECO:0000259" key="7">
    <source>
        <dbReference type="PROSITE" id="PS50235"/>
    </source>
</evidence>
<dbReference type="GO" id="GO:0004843">
    <property type="term" value="F:cysteine-type deubiquitinase activity"/>
    <property type="evidence" value="ECO:0007669"/>
    <property type="project" value="UniProtKB-UniRule"/>
</dbReference>
<keyword evidence="4" id="KW-0862">Zinc</keyword>
<dbReference type="AlphaFoldDB" id="A0ABD6E944"/>
<evidence type="ECO:0000313" key="10">
    <source>
        <dbReference type="Proteomes" id="UP001608902"/>
    </source>
</evidence>
<keyword evidence="6" id="KW-0788">Thiol protease</keyword>
<dbReference type="SUPFAM" id="SSF54001">
    <property type="entry name" value="Cysteine proteinases"/>
    <property type="match status" value="1"/>
</dbReference>
<dbReference type="InterPro" id="IPR050164">
    <property type="entry name" value="Peptidase_C19"/>
</dbReference>
<evidence type="ECO:0000256" key="6">
    <source>
        <dbReference type="RuleBase" id="RU366025"/>
    </source>
</evidence>
<dbReference type="PROSITE" id="PS50235">
    <property type="entry name" value="USP_3"/>
    <property type="match status" value="1"/>
</dbReference>
<feature type="domain" description="USP" evidence="7">
    <location>
        <begin position="346"/>
        <end position="742"/>
    </location>
</feature>
<keyword evidence="10" id="KW-1185">Reference proteome</keyword>
<evidence type="ECO:0000313" key="9">
    <source>
        <dbReference type="EMBL" id="MFH4973894.1"/>
    </source>
</evidence>
<reference evidence="9 10" key="1">
    <citation type="submission" date="2024-08" db="EMBL/GenBank/DDBJ databases">
        <title>Gnathostoma spinigerum genome.</title>
        <authorList>
            <person name="Gonzalez-Bertolin B."/>
            <person name="Monzon S."/>
            <person name="Zaballos A."/>
            <person name="Jimenez P."/>
            <person name="Dekumyoy P."/>
            <person name="Varona S."/>
            <person name="Cuesta I."/>
            <person name="Sumanam S."/>
            <person name="Adisakwattana P."/>
            <person name="Gasser R.B."/>
            <person name="Hernandez-Gonzalez A."/>
            <person name="Young N.D."/>
            <person name="Perteguer M.J."/>
        </authorList>
    </citation>
    <scope>NUCLEOTIDE SEQUENCE [LARGE SCALE GENOMIC DNA]</scope>
    <source>
        <strain evidence="9">AL3</strain>
        <tissue evidence="9">Liver</tissue>
    </source>
</reference>
<accession>A0ABD6E944</accession>
<dbReference type="PROSITE" id="PS00972">
    <property type="entry name" value="USP_1"/>
    <property type="match status" value="1"/>
</dbReference>
<proteinExistence type="inferred from homology"/>
<evidence type="ECO:0000256" key="1">
    <source>
        <dbReference type="ARBA" id="ARBA00009085"/>
    </source>
</evidence>
<comment type="similarity">
    <text evidence="1 6">Belongs to the peptidase C19 family.</text>
</comment>
<gene>
    <name evidence="9" type="ORF">AB6A40_000603</name>
</gene>
<dbReference type="EC" id="3.4.19.12" evidence="6"/>
<dbReference type="InterPro" id="IPR018200">
    <property type="entry name" value="USP_CS"/>
</dbReference>
<dbReference type="Pfam" id="PF02148">
    <property type="entry name" value="zf-UBP"/>
    <property type="match status" value="1"/>
</dbReference>
<dbReference type="GO" id="GO:0006508">
    <property type="term" value="P:proteolysis"/>
    <property type="evidence" value="ECO:0007669"/>
    <property type="project" value="UniProtKB-KW"/>
</dbReference>
<evidence type="ECO:0000256" key="4">
    <source>
        <dbReference type="ARBA" id="ARBA00022833"/>
    </source>
</evidence>
<dbReference type="InterPro" id="IPR001607">
    <property type="entry name" value="Znf_UBP"/>
</dbReference>
<evidence type="ECO:0000256" key="2">
    <source>
        <dbReference type="ARBA" id="ARBA00022723"/>
    </source>
</evidence>
<sequence>MTAKAIRTRPMSIKVPRDQFTESVRCPHLSRAISVKVIDIDNHKGSGHNKGLIVVEQESYSSPRMIWGLRRSSYSSPNLRQMRKPVIRSLDGNWNCADCGTSQSPWLCLTCGLIYCGRYLNQDALKHYKEAPRHCVSINCNDYKVFCYRCDCFVNTGAAEFVLDGVRSSLMHYNRLRMQSEAELSEKSREDFSLRSPRTMEVIRSSPDLERSRVTLKKEGSVNSTKTASDSDTASIDVKFNLIVFEDDSKQCSESSFVMSEKDSSSSKQLLETNGCSENYLSHSVQSVPNLSKRRHEDIEKDLKKKRKITRGGSESSCTSLLTTIDGVDHSGRSLRTDVDGMRRIRGLKNLGNTCFINSVIQALNCVEIFRLLMSRLPPLKLIDSSADIELKENCRYETRNGPSESNPRKKTFFSEEMRKIFLELNEGSMKNGAGSSGTLIPDGLIEQACKLSPRYKTATGFKQQDAHEFLRLVIDRMVVELSKCDIPDSLLRLFCDLKPGITLSLRPRINNRDESCALSALFEGIMQSRVTCLSCGKTSDKLDPFYDLSLDIKLPEGFASGPVSLSSCLRNFFAKEELESPEQYDCGRCHRKRPSTKQLFIKLLPNVLCLHIKRFRWGPRVGKVENIVEFPLQGLDFSKYLASQIVYRKNPELSEGRVDSDTPRNGSLSQLVTDEFVIKQNAIYDLASIVIHQGHGPTSGHYYTYGRHDGQWLNFNDAIVRRIDEREVMSSSAYILFYVRRK</sequence>
<organism evidence="9 10">
    <name type="scientific">Gnathostoma spinigerum</name>
    <dbReference type="NCBI Taxonomy" id="75299"/>
    <lineage>
        <taxon>Eukaryota</taxon>
        <taxon>Metazoa</taxon>
        <taxon>Ecdysozoa</taxon>
        <taxon>Nematoda</taxon>
        <taxon>Chromadorea</taxon>
        <taxon>Rhabditida</taxon>
        <taxon>Spirurina</taxon>
        <taxon>Gnathostomatomorpha</taxon>
        <taxon>Gnathostomatoidea</taxon>
        <taxon>Gnathostomatidae</taxon>
        <taxon>Gnathostoma</taxon>
    </lineage>
</organism>
<dbReference type="InterPro" id="IPR013083">
    <property type="entry name" value="Znf_RING/FYVE/PHD"/>
</dbReference>
<dbReference type="InterPro" id="IPR038765">
    <property type="entry name" value="Papain-like_cys_pep_sf"/>
</dbReference>
<evidence type="ECO:0000256" key="5">
    <source>
        <dbReference type="PROSITE-ProRule" id="PRU00502"/>
    </source>
</evidence>
<dbReference type="PANTHER" id="PTHR24006">
    <property type="entry name" value="UBIQUITIN CARBOXYL-TERMINAL HYDROLASE"/>
    <property type="match status" value="1"/>
</dbReference>
<dbReference type="Gene3D" id="3.30.40.10">
    <property type="entry name" value="Zinc/RING finger domain, C3HC4 (zinc finger)"/>
    <property type="match status" value="1"/>
</dbReference>
<comment type="catalytic activity">
    <reaction evidence="6">
        <text>Thiol-dependent hydrolysis of ester, thioester, amide, peptide and isopeptide bonds formed by the C-terminal Gly of ubiquitin (a 76-residue protein attached to proteins as an intracellular targeting signal).</text>
        <dbReference type="EC" id="3.4.19.12"/>
    </reaction>
</comment>
<dbReference type="Pfam" id="PF00443">
    <property type="entry name" value="UCH"/>
    <property type="match status" value="1"/>
</dbReference>
<dbReference type="SMART" id="SM00290">
    <property type="entry name" value="ZnF_UBP"/>
    <property type="match status" value="1"/>
</dbReference>
<keyword evidence="6" id="KW-0378">Hydrolase</keyword>
<keyword evidence="2" id="KW-0479">Metal-binding</keyword>
<keyword evidence="6" id="KW-0833">Ubl conjugation pathway</keyword>
<dbReference type="Gene3D" id="3.90.70.10">
    <property type="entry name" value="Cysteine proteinases"/>
    <property type="match status" value="1"/>
</dbReference>
<dbReference type="SUPFAM" id="SSF57850">
    <property type="entry name" value="RING/U-box"/>
    <property type="match status" value="1"/>
</dbReference>
<protein>
    <recommendedName>
        <fullName evidence="6">Ubiquitin carboxyl-terminal hydrolase</fullName>
        <ecNumber evidence="6">3.4.19.12</ecNumber>
    </recommendedName>
</protein>
<dbReference type="PROSITE" id="PS50271">
    <property type="entry name" value="ZF_UBP"/>
    <property type="match status" value="1"/>
</dbReference>
<keyword evidence="6" id="KW-0645">Protease</keyword>